<evidence type="ECO:0000313" key="3">
    <source>
        <dbReference type="Proteomes" id="UP000034140"/>
    </source>
</evidence>
<evidence type="ECO:0000256" key="1">
    <source>
        <dbReference type="SAM" id="Phobius"/>
    </source>
</evidence>
<keyword evidence="1" id="KW-0472">Membrane</keyword>
<keyword evidence="1" id="KW-1133">Transmembrane helix</keyword>
<comment type="caution">
    <text evidence="2">The sequence shown here is derived from an EMBL/GenBank/DDBJ whole genome shotgun (WGS) entry which is preliminary data.</text>
</comment>
<name>A0A0G0FWU4_9BACT</name>
<protein>
    <submittedName>
        <fullName evidence="2">Uncharacterized protein</fullName>
    </submittedName>
</protein>
<accession>A0A0G0FWU4</accession>
<dbReference type="Proteomes" id="UP000034140">
    <property type="component" value="Unassembled WGS sequence"/>
</dbReference>
<evidence type="ECO:0000313" key="2">
    <source>
        <dbReference type="EMBL" id="KKP91865.1"/>
    </source>
</evidence>
<dbReference type="AlphaFoldDB" id="A0A0G0FWU4"/>
<reference evidence="2 3" key="1">
    <citation type="journal article" date="2015" name="Nature">
        <title>rRNA introns, odd ribosomes, and small enigmatic genomes across a large radiation of phyla.</title>
        <authorList>
            <person name="Brown C.T."/>
            <person name="Hug L.A."/>
            <person name="Thomas B.C."/>
            <person name="Sharon I."/>
            <person name="Castelle C.J."/>
            <person name="Singh A."/>
            <person name="Wilkins M.J."/>
            <person name="Williams K.H."/>
            <person name="Banfield J.F."/>
        </authorList>
    </citation>
    <scope>NUCLEOTIDE SEQUENCE [LARGE SCALE GENOMIC DNA]</scope>
</reference>
<gene>
    <name evidence="2" type="ORF">UR96_C0026G0015</name>
</gene>
<feature type="transmembrane region" description="Helical" evidence="1">
    <location>
        <begin position="12"/>
        <end position="32"/>
    </location>
</feature>
<dbReference type="EMBL" id="LBRE01000026">
    <property type="protein sequence ID" value="KKP91865.1"/>
    <property type="molecule type" value="Genomic_DNA"/>
</dbReference>
<keyword evidence="1" id="KW-0812">Transmembrane</keyword>
<organism evidence="2 3">
    <name type="scientific">candidate division WS6 bacterium GW2011_GWC1_36_11</name>
    <dbReference type="NCBI Taxonomy" id="1619090"/>
    <lineage>
        <taxon>Bacteria</taxon>
        <taxon>Candidatus Dojkabacteria</taxon>
    </lineage>
</organism>
<sequence length="414" mass="47365">MQVVISKKKKYIILLLGILVLSAITAGIYLFINPMTNDSTSYSVDKYSDVANWCDTTLKDENLSVDCKALLINIDSNSCFEIQVITKDKELKDLTICEKNDNLSYTNDVLGYKKLMPVDMVFTYTKEGILGDYSFNNVSFSKVDDTYIQNIVNEDIANLVKIIPNKTKIETNYEGDTKFLSMSDVYITDNSVDFCPRPEKLPDYISDKNKNDYKAYIMANSLTENDYNNKYLYSWDDNTIRILFACDSTENKQFQNICNKTQLYGINSISSGIKHLSATPVWDKKVEENEIALLKEISLIYDSLYLKEQKNNIANLSLLKNFVDEINNTKSISGEVFCGIGKIYDAIDQNDQFFKADSNRIKDEVLNNIAKQESPFCTNLLDSTLLDKTGKYLLNYYRNNNLRNKCLNLAAIIY</sequence>
<proteinExistence type="predicted"/>